<dbReference type="AlphaFoldDB" id="M5ETV6"/>
<protein>
    <submittedName>
        <fullName evidence="2">Uncharacterized protein</fullName>
    </submittedName>
</protein>
<name>M5ETV6_9HYPH</name>
<comment type="caution">
    <text evidence="2">The sequence shown here is derived from an EMBL/GenBank/DDBJ whole genome shotgun (WGS) entry which is preliminary data.</text>
</comment>
<evidence type="ECO:0000313" key="2">
    <source>
        <dbReference type="EMBL" id="CCV08404.1"/>
    </source>
</evidence>
<keyword evidence="3" id="KW-1185">Reference proteome</keyword>
<feature type="transmembrane region" description="Helical" evidence="1">
    <location>
        <begin position="23"/>
        <end position="44"/>
    </location>
</feature>
<sequence>MSIERMNQDICSRPSLDRGKSRLAMVMVMFGILSGAKLTFLGFVPMETEKTLAPLAARGISWR</sequence>
<keyword evidence="1" id="KW-0472">Membrane</keyword>
<keyword evidence="1" id="KW-0812">Transmembrane</keyword>
<dbReference type="STRING" id="1297569.MESS2_740031"/>
<evidence type="ECO:0000256" key="1">
    <source>
        <dbReference type="SAM" id="Phobius"/>
    </source>
</evidence>
<reference evidence="2 3" key="1">
    <citation type="submission" date="2013-02" db="EMBL/GenBank/DDBJ databases">
        <authorList>
            <person name="Genoscope - CEA"/>
        </authorList>
    </citation>
    <scope>NUCLEOTIDE SEQUENCE [LARGE SCALE GENOMIC DNA]</scope>
    <source>
        <strain evidence="2 3">STM 2683</strain>
    </source>
</reference>
<evidence type="ECO:0000313" key="3">
    <source>
        <dbReference type="Proteomes" id="UP000012062"/>
    </source>
</evidence>
<dbReference type="Proteomes" id="UP000012062">
    <property type="component" value="Unassembled WGS sequence"/>
</dbReference>
<proteinExistence type="predicted"/>
<organism evidence="2 3">
    <name type="scientific">Mesorhizobium metallidurans STM 2683</name>
    <dbReference type="NCBI Taxonomy" id="1297569"/>
    <lineage>
        <taxon>Bacteria</taxon>
        <taxon>Pseudomonadati</taxon>
        <taxon>Pseudomonadota</taxon>
        <taxon>Alphaproteobacteria</taxon>
        <taxon>Hyphomicrobiales</taxon>
        <taxon>Phyllobacteriaceae</taxon>
        <taxon>Mesorhizobium</taxon>
    </lineage>
</organism>
<keyword evidence="1" id="KW-1133">Transmembrane helix</keyword>
<accession>M5ETV6</accession>
<dbReference type="EMBL" id="CAUM01000144">
    <property type="protein sequence ID" value="CCV08404.1"/>
    <property type="molecule type" value="Genomic_DNA"/>
</dbReference>
<gene>
    <name evidence="2" type="ORF">MESS2_740031</name>
</gene>